<reference evidence="1" key="1">
    <citation type="submission" date="2020-04" db="EMBL/GenBank/DDBJ databases">
        <title>Deep metagenomics examines the oral microbiome during advanced dental caries in children, revealing novel taxa and co-occurrences with host molecules.</title>
        <authorList>
            <person name="Baker J.L."/>
            <person name="Morton J.T."/>
            <person name="Dinis M."/>
            <person name="Alvarez R."/>
            <person name="Tran N.C."/>
            <person name="Knight R."/>
            <person name="Edlund A."/>
        </authorList>
    </citation>
    <scope>NUCLEOTIDE SEQUENCE</scope>
    <source>
        <strain evidence="1">JCVI_32_bin.24</strain>
    </source>
</reference>
<protein>
    <submittedName>
        <fullName evidence="1">Uncharacterized protein</fullName>
    </submittedName>
</protein>
<sequence>MELPPGWRGYGAGDAIEHPATALRQAEIEAIRASLGNADRHAVQQALMPFRHLLPPHLRGLNARIGEER</sequence>
<name>A0A930BWI6_9RHOO</name>
<evidence type="ECO:0000313" key="1">
    <source>
        <dbReference type="EMBL" id="MBF1165055.1"/>
    </source>
</evidence>
<proteinExistence type="predicted"/>
<organism evidence="1 2">
    <name type="scientific">Dechloromonas agitata</name>
    <dbReference type="NCBI Taxonomy" id="73030"/>
    <lineage>
        <taxon>Bacteria</taxon>
        <taxon>Pseudomonadati</taxon>
        <taxon>Pseudomonadota</taxon>
        <taxon>Betaproteobacteria</taxon>
        <taxon>Rhodocyclales</taxon>
        <taxon>Azonexaceae</taxon>
        <taxon>Dechloromonas</taxon>
    </lineage>
</organism>
<evidence type="ECO:0000313" key="2">
    <source>
        <dbReference type="Proteomes" id="UP000718593"/>
    </source>
</evidence>
<dbReference type="AlphaFoldDB" id="A0A930BWI6"/>
<gene>
    <name evidence="1" type="ORF">HXL68_08435</name>
</gene>
<accession>A0A930BWI6</accession>
<comment type="caution">
    <text evidence="1">The sequence shown here is derived from an EMBL/GenBank/DDBJ whole genome shotgun (WGS) entry which is preliminary data.</text>
</comment>
<dbReference type="EMBL" id="JABZMI010000145">
    <property type="protein sequence ID" value="MBF1165055.1"/>
    <property type="molecule type" value="Genomic_DNA"/>
</dbReference>
<dbReference type="Proteomes" id="UP000718593">
    <property type="component" value="Unassembled WGS sequence"/>
</dbReference>
<dbReference type="Gene3D" id="3.10.20.820">
    <property type="match status" value="1"/>
</dbReference>